<protein>
    <recommendedName>
        <fullName evidence="3">Tetratricopeptide repeat protein</fullName>
    </recommendedName>
</protein>
<keyword evidence="2" id="KW-1185">Reference proteome</keyword>
<evidence type="ECO:0000313" key="1">
    <source>
        <dbReference type="EMBL" id="PRZ03592.1"/>
    </source>
</evidence>
<dbReference type="EMBL" id="PVTX01000013">
    <property type="protein sequence ID" value="PRZ03592.1"/>
    <property type="molecule type" value="Genomic_DNA"/>
</dbReference>
<accession>A0ABX5ECS7</accession>
<organism evidence="1 2">
    <name type="scientific">Isoptericola halotolerans</name>
    <dbReference type="NCBI Taxonomy" id="300560"/>
    <lineage>
        <taxon>Bacteria</taxon>
        <taxon>Bacillati</taxon>
        <taxon>Actinomycetota</taxon>
        <taxon>Actinomycetes</taxon>
        <taxon>Micrococcales</taxon>
        <taxon>Promicromonosporaceae</taxon>
        <taxon>Isoptericola</taxon>
    </lineage>
</organism>
<reference evidence="1 2" key="1">
    <citation type="submission" date="2018-03" db="EMBL/GenBank/DDBJ databases">
        <title>Comparative analysis of microorganisms from saline springs in Andes Mountain Range, Colombia.</title>
        <authorList>
            <person name="Rubin E."/>
        </authorList>
    </citation>
    <scope>NUCLEOTIDE SEQUENCE [LARGE SCALE GENOMIC DNA]</scope>
    <source>
        <strain evidence="1 2">CG 23</strain>
    </source>
</reference>
<name>A0ABX5ECS7_9MICO</name>
<evidence type="ECO:0000313" key="2">
    <source>
        <dbReference type="Proteomes" id="UP000239895"/>
    </source>
</evidence>
<dbReference type="Proteomes" id="UP000239895">
    <property type="component" value="Unassembled WGS sequence"/>
</dbReference>
<proteinExistence type="predicted"/>
<evidence type="ECO:0008006" key="3">
    <source>
        <dbReference type="Google" id="ProtNLM"/>
    </source>
</evidence>
<sequence>MGTRRPTETRRFGDTVHEDALRAMLHDDPNDARAFDALADLVRRRAVEPSTEDPLTAPEEEVHRQEAADLAVWSLAEELAGHPKAWRPLLELGRLSVVEDPEGASRRFATATERDRTGGALAESLQILRDAGMPVEALGLGIGHWRVREQTIEVGRQLVLAAIEADRVFEARQHLATLEEHPDADSVASVRPELTAAIEAAEGADVTTPGSPG</sequence>
<gene>
    <name evidence="1" type="ORF">BCL65_11394</name>
</gene>
<comment type="caution">
    <text evidence="1">The sequence shown here is derived from an EMBL/GenBank/DDBJ whole genome shotgun (WGS) entry which is preliminary data.</text>
</comment>